<feature type="domain" description="Histidine kinase" evidence="12">
    <location>
        <begin position="380"/>
        <end position="597"/>
    </location>
</feature>
<evidence type="ECO:0000256" key="6">
    <source>
        <dbReference type="ARBA" id="ARBA00022741"/>
    </source>
</evidence>
<dbReference type="SUPFAM" id="SSF47384">
    <property type="entry name" value="Homodimeric domain of signal transducing histidine kinase"/>
    <property type="match status" value="1"/>
</dbReference>
<accession>A0A177HPZ6</accession>
<evidence type="ECO:0000256" key="5">
    <source>
        <dbReference type="ARBA" id="ARBA00022679"/>
    </source>
</evidence>
<dbReference type="SUPFAM" id="SSF55874">
    <property type="entry name" value="ATPase domain of HSP90 chaperone/DNA topoisomerase II/histidine kinase"/>
    <property type="match status" value="1"/>
</dbReference>
<evidence type="ECO:0000256" key="1">
    <source>
        <dbReference type="ARBA" id="ARBA00000085"/>
    </source>
</evidence>
<dbReference type="Proteomes" id="UP000077381">
    <property type="component" value="Unassembled WGS sequence"/>
</dbReference>
<evidence type="ECO:0000256" key="3">
    <source>
        <dbReference type="ARBA" id="ARBA00012438"/>
    </source>
</evidence>
<dbReference type="SMART" id="SM00448">
    <property type="entry name" value="REC"/>
    <property type="match status" value="1"/>
</dbReference>
<feature type="domain" description="Response regulatory" evidence="13">
    <location>
        <begin position="691"/>
        <end position="806"/>
    </location>
</feature>
<evidence type="ECO:0000256" key="8">
    <source>
        <dbReference type="ARBA" id="ARBA00022840"/>
    </source>
</evidence>
<dbReference type="SUPFAM" id="SSF81606">
    <property type="entry name" value="PP2C-like"/>
    <property type="match status" value="1"/>
</dbReference>
<dbReference type="Gene3D" id="3.30.450.40">
    <property type="match status" value="2"/>
</dbReference>
<dbReference type="Pfam" id="PF00512">
    <property type="entry name" value="HisKA"/>
    <property type="match status" value="1"/>
</dbReference>
<dbReference type="EC" id="2.7.13.3" evidence="3"/>
<keyword evidence="8" id="KW-0067">ATP-binding</keyword>
<dbReference type="CDD" id="cd16922">
    <property type="entry name" value="HATPase_EvgS-ArcB-TorS-like"/>
    <property type="match status" value="1"/>
</dbReference>
<keyword evidence="4 10" id="KW-0597">Phosphoprotein</keyword>
<feature type="compositionally biased region" description="Basic and acidic residues" evidence="11">
    <location>
        <begin position="607"/>
        <end position="621"/>
    </location>
</feature>
<dbReference type="InterPro" id="IPR029016">
    <property type="entry name" value="GAF-like_dom_sf"/>
</dbReference>
<evidence type="ECO:0000256" key="4">
    <source>
        <dbReference type="ARBA" id="ARBA00022553"/>
    </source>
</evidence>
<evidence type="ECO:0000259" key="12">
    <source>
        <dbReference type="PROSITE" id="PS50109"/>
    </source>
</evidence>
<evidence type="ECO:0000313" key="14">
    <source>
        <dbReference type="EMBL" id="OAH12975.1"/>
    </source>
</evidence>
<keyword evidence="15" id="KW-1185">Reference proteome</keyword>
<dbReference type="EMBL" id="LOHS01000084">
    <property type="protein sequence ID" value="OAH12975.1"/>
    <property type="molecule type" value="Genomic_DNA"/>
</dbReference>
<dbReference type="InterPro" id="IPR036457">
    <property type="entry name" value="PPM-type-like_dom_sf"/>
</dbReference>
<dbReference type="InterPro" id="IPR001932">
    <property type="entry name" value="PPM-type_phosphatase-like_dom"/>
</dbReference>
<dbReference type="OrthoDB" id="163538at2"/>
<dbReference type="Pfam" id="PF07228">
    <property type="entry name" value="SpoIIE"/>
    <property type="match status" value="1"/>
</dbReference>
<dbReference type="STRING" id="1716141.STSP_36210"/>
<keyword evidence="5 14" id="KW-0808">Transferase</keyword>
<dbReference type="FunFam" id="1.10.287.130:FF:000045">
    <property type="entry name" value="Two-component system sensor histidine kinase/response regulator"/>
    <property type="match status" value="1"/>
</dbReference>
<dbReference type="InterPro" id="IPR003594">
    <property type="entry name" value="HATPase_dom"/>
</dbReference>
<dbReference type="PRINTS" id="PR00344">
    <property type="entry name" value="BCTRLSENSOR"/>
</dbReference>
<dbReference type="Gene3D" id="3.40.50.2300">
    <property type="match status" value="1"/>
</dbReference>
<dbReference type="PANTHER" id="PTHR43547:SF2">
    <property type="entry name" value="HYBRID SIGNAL TRANSDUCTION HISTIDINE KINASE C"/>
    <property type="match status" value="1"/>
</dbReference>
<dbReference type="GO" id="GO:0005886">
    <property type="term" value="C:plasma membrane"/>
    <property type="evidence" value="ECO:0007669"/>
    <property type="project" value="UniProtKB-SubCell"/>
</dbReference>
<dbReference type="InterPro" id="IPR011006">
    <property type="entry name" value="CheY-like_superfamily"/>
</dbReference>
<dbReference type="GO" id="GO:0000155">
    <property type="term" value="F:phosphorelay sensor kinase activity"/>
    <property type="evidence" value="ECO:0007669"/>
    <property type="project" value="InterPro"/>
</dbReference>
<dbReference type="SUPFAM" id="SSF52172">
    <property type="entry name" value="CheY-like"/>
    <property type="match status" value="1"/>
</dbReference>
<dbReference type="InterPro" id="IPR005467">
    <property type="entry name" value="His_kinase_dom"/>
</dbReference>
<dbReference type="FunFam" id="3.30.565.10:FF:000037">
    <property type="entry name" value="Hybrid sensor histidine kinase/response regulator"/>
    <property type="match status" value="1"/>
</dbReference>
<keyword evidence="7 14" id="KW-0418">Kinase</keyword>
<comment type="catalytic activity">
    <reaction evidence="1">
        <text>ATP + protein L-histidine = ADP + protein N-phospho-L-histidine.</text>
        <dbReference type="EC" id="2.7.13.3"/>
    </reaction>
</comment>
<evidence type="ECO:0000256" key="10">
    <source>
        <dbReference type="PROSITE-ProRule" id="PRU00169"/>
    </source>
</evidence>
<dbReference type="InterPro" id="IPR036097">
    <property type="entry name" value="HisK_dim/P_sf"/>
</dbReference>
<feature type="region of interest" description="Disordered" evidence="11">
    <location>
        <begin position="595"/>
        <end position="621"/>
    </location>
</feature>
<dbReference type="InterPro" id="IPR036890">
    <property type="entry name" value="HATPase_C_sf"/>
</dbReference>
<reference evidence="14 15" key="1">
    <citation type="submission" date="2015-12" db="EMBL/GenBank/DDBJ databases">
        <title>Genome sequence of Streptomyces sp. G25.</title>
        <authorList>
            <person name="Poehlein A."/>
            <person name="Roettig A."/>
            <person name="Hiessl S."/>
            <person name="Hauschild P."/>
            <person name="Schauer J."/>
            <person name="Madkour M.H."/>
            <person name="Al-Ansari A.M."/>
            <person name="Almakishah N.H."/>
            <person name="Steinbuechel A."/>
            <person name="Daniel R."/>
        </authorList>
    </citation>
    <scope>NUCLEOTIDE SEQUENCE [LARGE SCALE GENOMIC DNA]</scope>
    <source>
        <strain evidence="15">G25(2015)</strain>
    </source>
</reference>
<dbReference type="SMART" id="SM00331">
    <property type="entry name" value="PP2C_SIG"/>
    <property type="match status" value="1"/>
</dbReference>
<dbReference type="PROSITE" id="PS50109">
    <property type="entry name" value="HIS_KIN"/>
    <property type="match status" value="1"/>
</dbReference>
<dbReference type="SMART" id="SM00388">
    <property type="entry name" value="HisKA"/>
    <property type="match status" value="1"/>
</dbReference>
<evidence type="ECO:0000313" key="15">
    <source>
        <dbReference type="Proteomes" id="UP000077381"/>
    </source>
</evidence>
<sequence>MTTSDDHATAAAEVFAGGGALGRLMSRVDWSATPLGPVRSWPTRLIEALRIILATKQPMVLFWGPELTMLYNEGYSAVLGILHPGALGTPAAEVFGEAWEYESGGGPLIRGVRDSRQPVGYSSRPFVFQRYGFLEKSYYDGSVQPLLLDDGQVGGVLAVVNETTARVLSERRLGLLADIGSRTAGLLTPQDVARAVAEVLQANREDVPLALLYLMGAPGELRLAASAGFSEAAVQPPESVQLQGTTGAAAGRTTVAAADGTTGATRVPGLAAALAPVVEEATPARLPGAYLAGPSAVGKEATALPDAWALPLTRASGVAGVLVVGVNPMLPATAAYREFLDVLASLVSAALSAAHAQLENRRRADELAELDRAKTAFFSNVSHEFRTPLTLMLGPVQQAIARETHPERRAELELAERNAQRLLKLVNTLLDVSRAEAGRLHAVFEPVDLAQLTAELSAMFRSAFELAGMELRIDCPPLPEPVHVDREMWEKIVLNLLSNALKFTAEGGVVVRMRAAGRWARLTVTDTGTGIPEEELPRLFERFHQVRDAESRSRSYEGSGIGLSLVKDLVELHAGTVSVTSRPDEGSEFTVDIPFGTAHLPEQQRPGVERGRPVRPPDPDALRARAVGYVGQARRWAETGPGRDADAAPSAEATGADTRPPTRTDAVSDAEPAPAPPAATPPGTEEPRHARVLVVDDNADMRSYLTGLLDPEYDVLLASDGQAALEAALARPVDLVLTDVMMPRLDGFALVQALRSHPRTTRLPIIMLTAMAGEEATVQGLETGADDYLAKPFSARQLLARVRANLELSRLREQVLEESRRHADMVSTLAQAGLKLSESLEPPQVLESAGEIVIPILADEIRIRLTDPRAAEPVFAAGDRVFDEELLDHALDAVITSGSDWGRAGLPATVLCAPLLSRGQVMGAVAIARHRGAYSQGDQRYLDALASRLALAYDNATRYQNERHLALTLQRALLPQQLPQTPGLRTASYYRASGTGAEIGGDWYDVIALSDGGMGLAIGDVMGHDVDAATVMGRLRSALRGLALDREPPEVILAKLDAYLRSLDVDHFATCLYAEYEPRTHRLSYASSGHLPPLMVAGERTGFLDVRPGTPLGLAGDAPCHHELELRPTAGLLLYTDGLVENHGLPLDTGLAALRRACATLSPPALADPKSIIGRALQLLDVPGRVDDDTALLAASVTPIA</sequence>
<comment type="subcellular location">
    <subcellularLocation>
        <location evidence="2">Cell membrane</location>
    </subcellularLocation>
</comment>
<name>A0A177HPZ6_9ACTN</name>
<feature type="modified residue" description="4-aspartylphosphate" evidence="10">
    <location>
        <position position="739"/>
    </location>
</feature>
<dbReference type="PANTHER" id="PTHR43547">
    <property type="entry name" value="TWO-COMPONENT HISTIDINE KINASE"/>
    <property type="match status" value="1"/>
</dbReference>
<dbReference type="PATRIC" id="fig|1716141.3.peg.3799"/>
<keyword evidence="6" id="KW-0547">Nucleotide-binding</keyword>
<dbReference type="InterPro" id="IPR001789">
    <property type="entry name" value="Sig_transdc_resp-reg_receiver"/>
</dbReference>
<keyword evidence="9" id="KW-0902">Two-component regulatory system</keyword>
<comment type="caution">
    <text evidence="14">The sequence shown here is derived from an EMBL/GenBank/DDBJ whole genome shotgun (WGS) entry which is preliminary data.</text>
</comment>
<evidence type="ECO:0000259" key="13">
    <source>
        <dbReference type="PROSITE" id="PS50110"/>
    </source>
</evidence>
<gene>
    <name evidence="14" type="primary">todS</name>
    <name evidence="14" type="ORF">STSP_36210</name>
</gene>
<dbReference type="Gene3D" id="3.30.565.10">
    <property type="entry name" value="Histidine kinase-like ATPase, C-terminal domain"/>
    <property type="match status" value="1"/>
</dbReference>
<dbReference type="GO" id="GO:0005524">
    <property type="term" value="F:ATP binding"/>
    <property type="evidence" value="ECO:0007669"/>
    <property type="project" value="UniProtKB-KW"/>
</dbReference>
<evidence type="ECO:0000256" key="7">
    <source>
        <dbReference type="ARBA" id="ARBA00022777"/>
    </source>
</evidence>
<dbReference type="CDD" id="cd00082">
    <property type="entry name" value="HisKA"/>
    <property type="match status" value="1"/>
</dbReference>
<dbReference type="Gene3D" id="1.10.287.130">
    <property type="match status" value="1"/>
</dbReference>
<organism evidence="14 15">
    <name type="scientific">Streptomyces jeddahensis</name>
    <dbReference type="NCBI Taxonomy" id="1716141"/>
    <lineage>
        <taxon>Bacteria</taxon>
        <taxon>Bacillati</taxon>
        <taxon>Actinomycetota</taxon>
        <taxon>Actinomycetes</taxon>
        <taxon>Kitasatosporales</taxon>
        <taxon>Streptomycetaceae</taxon>
        <taxon>Streptomyces</taxon>
    </lineage>
</organism>
<dbReference type="InterPro" id="IPR004358">
    <property type="entry name" value="Sig_transdc_His_kin-like_C"/>
</dbReference>
<dbReference type="InterPro" id="IPR003661">
    <property type="entry name" value="HisK_dim/P_dom"/>
</dbReference>
<dbReference type="SUPFAM" id="SSF55781">
    <property type="entry name" value="GAF domain-like"/>
    <property type="match status" value="2"/>
</dbReference>
<evidence type="ECO:0000256" key="9">
    <source>
        <dbReference type="ARBA" id="ARBA00023012"/>
    </source>
</evidence>
<dbReference type="SMART" id="SM00387">
    <property type="entry name" value="HATPase_c"/>
    <property type="match status" value="1"/>
</dbReference>
<evidence type="ECO:0000256" key="11">
    <source>
        <dbReference type="SAM" id="MobiDB-lite"/>
    </source>
</evidence>
<dbReference type="Pfam" id="PF00072">
    <property type="entry name" value="Response_reg"/>
    <property type="match status" value="1"/>
</dbReference>
<evidence type="ECO:0000256" key="2">
    <source>
        <dbReference type="ARBA" id="ARBA00004236"/>
    </source>
</evidence>
<dbReference type="Gene3D" id="3.60.40.10">
    <property type="entry name" value="PPM-type phosphatase domain"/>
    <property type="match status" value="1"/>
</dbReference>
<protein>
    <recommendedName>
        <fullName evidence="3">histidine kinase</fullName>
        <ecNumber evidence="3">2.7.13.3</ecNumber>
    </recommendedName>
</protein>
<dbReference type="PROSITE" id="PS50110">
    <property type="entry name" value="RESPONSE_REGULATORY"/>
    <property type="match status" value="1"/>
</dbReference>
<dbReference type="RefSeq" id="WP_067278723.1">
    <property type="nucleotide sequence ID" value="NZ_LOHS01000084.1"/>
</dbReference>
<feature type="compositionally biased region" description="Basic and acidic residues" evidence="11">
    <location>
        <begin position="635"/>
        <end position="646"/>
    </location>
</feature>
<proteinExistence type="predicted"/>
<feature type="region of interest" description="Disordered" evidence="11">
    <location>
        <begin position="633"/>
        <end position="689"/>
    </location>
</feature>
<dbReference type="Pfam" id="PF02518">
    <property type="entry name" value="HATPase_c"/>
    <property type="match status" value="1"/>
</dbReference>
<dbReference type="AlphaFoldDB" id="A0A177HPZ6"/>
<dbReference type="Gene3D" id="3.30.450.20">
    <property type="entry name" value="PAS domain"/>
    <property type="match status" value="1"/>
</dbReference>